<proteinExistence type="inferred from homology"/>
<dbReference type="GO" id="GO:0008483">
    <property type="term" value="F:transaminase activity"/>
    <property type="evidence" value="ECO:0007669"/>
    <property type="project" value="UniProtKB-KW"/>
</dbReference>
<dbReference type="Gene3D" id="3.90.1150.10">
    <property type="entry name" value="Aspartate Aminotransferase, domain 1"/>
    <property type="match status" value="1"/>
</dbReference>
<dbReference type="PROSITE" id="PS00595">
    <property type="entry name" value="AA_TRANSFER_CLASS_5"/>
    <property type="match status" value="1"/>
</dbReference>
<dbReference type="Gene3D" id="3.40.640.10">
    <property type="entry name" value="Type I PLP-dependent aspartate aminotransferase-like (Major domain)"/>
    <property type="match status" value="1"/>
</dbReference>
<evidence type="ECO:0000256" key="5">
    <source>
        <dbReference type="RuleBase" id="RU004504"/>
    </source>
</evidence>
<dbReference type="EMBL" id="QZEY01000001">
    <property type="protein sequence ID" value="RJL36088.1"/>
    <property type="molecule type" value="Genomic_DNA"/>
</dbReference>
<evidence type="ECO:0000259" key="6">
    <source>
        <dbReference type="Pfam" id="PF00266"/>
    </source>
</evidence>
<dbReference type="InterPro" id="IPR015424">
    <property type="entry name" value="PyrdxlP-dep_Trfase"/>
</dbReference>
<dbReference type="Proteomes" id="UP000265768">
    <property type="component" value="Unassembled WGS sequence"/>
</dbReference>
<comment type="similarity">
    <text evidence="2">Belongs to the class-V pyridoxal-phosphate-dependent aminotransferase family. Csd subfamily.</text>
</comment>
<dbReference type="OrthoDB" id="9808002at2"/>
<evidence type="ECO:0000256" key="4">
    <source>
        <dbReference type="ARBA" id="ARBA00050776"/>
    </source>
</evidence>
<dbReference type="Pfam" id="PF00266">
    <property type="entry name" value="Aminotran_5"/>
    <property type="match status" value="1"/>
</dbReference>
<keyword evidence="8" id="KW-1185">Reference proteome</keyword>
<evidence type="ECO:0000256" key="1">
    <source>
        <dbReference type="ARBA" id="ARBA00001933"/>
    </source>
</evidence>
<feature type="domain" description="Aminotransferase class V" evidence="6">
    <location>
        <begin position="101"/>
        <end position="390"/>
    </location>
</feature>
<comment type="caution">
    <text evidence="7">The sequence shown here is derived from an EMBL/GenBank/DDBJ whole genome shotgun (WGS) entry which is preliminary data.</text>
</comment>
<dbReference type="RefSeq" id="WP_119925062.1">
    <property type="nucleotide sequence ID" value="NZ_QZEY01000001.1"/>
</dbReference>
<evidence type="ECO:0000313" key="7">
    <source>
        <dbReference type="EMBL" id="RJL36088.1"/>
    </source>
</evidence>
<dbReference type="SUPFAM" id="SSF53383">
    <property type="entry name" value="PLP-dependent transferases"/>
    <property type="match status" value="1"/>
</dbReference>
<dbReference type="InterPro" id="IPR020578">
    <property type="entry name" value="Aminotrans_V_PyrdxlP_BS"/>
</dbReference>
<dbReference type="AlphaFoldDB" id="A0A3A4BWY0"/>
<dbReference type="PANTHER" id="PTHR43586:SF8">
    <property type="entry name" value="CYSTEINE DESULFURASE 1, CHLOROPLASTIC"/>
    <property type="match status" value="1"/>
</dbReference>
<gene>
    <name evidence="7" type="ORF">D5H75_04860</name>
</gene>
<dbReference type="InterPro" id="IPR000192">
    <property type="entry name" value="Aminotrans_V_dom"/>
</dbReference>
<comment type="catalytic activity">
    <reaction evidence="4">
        <text>(sulfur carrier)-H + L-cysteine = (sulfur carrier)-SH + L-alanine</text>
        <dbReference type="Rhea" id="RHEA:43892"/>
        <dbReference type="Rhea" id="RHEA-COMP:14737"/>
        <dbReference type="Rhea" id="RHEA-COMP:14739"/>
        <dbReference type="ChEBI" id="CHEBI:29917"/>
        <dbReference type="ChEBI" id="CHEBI:35235"/>
        <dbReference type="ChEBI" id="CHEBI:57972"/>
        <dbReference type="ChEBI" id="CHEBI:64428"/>
        <dbReference type="EC" id="2.8.1.7"/>
    </reaction>
</comment>
<evidence type="ECO:0000256" key="3">
    <source>
        <dbReference type="ARBA" id="ARBA00022898"/>
    </source>
</evidence>
<dbReference type="GO" id="GO:0031071">
    <property type="term" value="F:cysteine desulfurase activity"/>
    <property type="evidence" value="ECO:0007669"/>
    <property type="project" value="UniProtKB-EC"/>
</dbReference>
<protein>
    <submittedName>
        <fullName evidence="7">Aminotransferase class V-fold PLP-dependent enzyme</fullName>
    </submittedName>
</protein>
<keyword evidence="3" id="KW-0663">Pyridoxal phosphate</keyword>
<dbReference type="InterPro" id="IPR015421">
    <property type="entry name" value="PyrdxlP-dep_Trfase_major"/>
</dbReference>
<name>A0A3A4BWY0_9ACTN</name>
<keyword evidence="7" id="KW-0032">Aminotransferase</keyword>
<dbReference type="PANTHER" id="PTHR43586">
    <property type="entry name" value="CYSTEINE DESULFURASE"/>
    <property type="match status" value="1"/>
</dbReference>
<accession>A0A3A4BWY0</accession>
<keyword evidence="7" id="KW-0808">Transferase</keyword>
<comment type="cofactor">
    <cofactor evidence="1 5">
        <name>pyridoxal 5'-phosphate</name>
        <dbReference type="ChEBI" id="CHEBI:597326"/>
    </cofactor>
</comment>
<organism evidence="7 8">
    <name type="scientific">Bailinhaonella thermotolerans</name>
    <dbReference type="NCBI Taxonomy" id="1070861"/>
    <lineage>
        <taxon>Bacteria</taxon>
        <taxon>Bacillati</taxon>
        <taxon>Actinomycetota</taxon>
        <taxon>Actinomycetes</taxon>
        <taxon>Streptosporangiales</taxon>
        <taxon>Streptosporangiaceae</taxon>
        <taxon>Bailinhaonella</taxon>
    </lineage>
</organism>
<evidence type="ECO:0000313" key="8">
    <source>
        <dbReference type="Proteomes" id="UP000265768"/>
    </source>
</evidence>
<sequence length="427" mass="45522">MENAPNRRAVLGGGLLAVAAGPAAACSARSPRPSFDPGDWESVRSQFPLDRSLAHFAAFALAPHLEPVRRAVERHRAGLDRDTAGYLEEDHEGPVFEAAEEYLGASPGEVALTDSTTMGLGLLYGGLRLRPGQEVLTTEHDFYATHESLRLTGHPVRRVALYGDPARASADEIVSRLRAAVRPATRVVAITWVHSGTGVKLPVRAIADMLAEANRGRDEADRALLCVDGVHGLGAEAAAVASLGCDFFSSGTHKWLFGPRGTGVLWGREAAWSAVRPVIPSFSGAGFAGWLGGTEPKGAPGRLATPGGYHSFEHRWALREAFEFHRAIGRERVAARVGEQATRLKEGLAGVRGVRLVTPRDPALSAGLVCCEVPGRDPGAVVSLLRREHRIVAGVTPYARRLVRFGPGLPTTPRQVDQVVKAMAALV</sequence>
<evidence type="ECO:0000256" key="2">
    <source>
        <dbReference type="ARBA" id="ARBA00010447"/>
    </source>
</evidence>
<dbReference type="InterPro" id="IPR015422">
    <property type="entry name" value="PyrdxlP-dep_Trfase_small"/>
</dbReference>
<reference evidence="7 8" key="1">
    <citation type="submission" date="2018-09" db="EMBL/GenBank/DDBJ databases">
        <title>YIM 75507 draft genome.</title>
        <authorList>
            <person name="Tang S."/>
            <person name="Feng Y."/>
        </authorList>
    </citation>
    <scope>NUCLEOTIDE SEQUENCE [LARGE SCALE GENOMIC DNA]</scope>
    <source>
        <strain evidence="7 8">YIM 75507</strain>
    </source>
</reference>